<dbReference type="PANTHER" id="PTHR43248:SF25">
    <property type="entry name" value="AB HYDROLASE-1 DOMAIN-CONTAINING PROTEIN-RELATED"/>
    <property type="match status" value="1"/>
</dbReference>
<dbReference type="Pfam" id="PF00561">
    <property type="entry name" value="Abhydrolase_1"/>
    <property type="match status" value="1"/>
</dbReference>
<dbReference type="SUPFAM" id="SSF53474">
    <property type="entry name" value="alpha/beta-Hydrolases"/>
    <property type="match status" value="1"/>
</dbReference>
<keyword evidence="6" id="KW-1185">Reference proteome</keyword>
<sequence>LTWAPCNLDFPEELAAAVTTPIDCANLEVPLDYTSPESKETIQLQLIRVSATQEPAKGSIIFNPGGPGGSGVEEIARYGPMYRDVFEGQYNIIGFDTRGVGKTIPYTCGAFDELSSAGSLQRRANITTLPQQSGDDVFDFLESKAWNDTRLFADACGEAHQDIGRFVGTAFVARDLLAIVDALGEDGLLRFWGRSYSTILGQTFAAMFPDRVGRLLLDSVVKGSDYNEGSWQTAIRDTDKTLLNAFAECIKAGPEFCPIANHSGPATTPSDLMNTLSEVLEELLEDPVILPDTYPPPPGWQPGGIPLYHEVKRIIFNLLYNPNNLPTLFFILPQVFDRNFTSWTASGAGDAPAPAVDAWNPQRAISLFGIACSDSTFRAESPEDMYNLIQAQAGQGVFADTATSTQFWGCAQWPFHAAERYEGNYRNVNTKYPLMMVNNVNDPVTPLSVAWDVAFGFKGSRMLIQNGHGHGVMNHRSECTVKAIREYFDSGVLPDYGTVCEPDKAAYQVALD</sequence>
<dbReference type="AlphaFoldDB" id="A0A2T2N417"/>
<organism evidence="5 6">
    <name type="scientific">Corynespora cassiicola Philippines</name>
    <dbReference type="NCBI Taxonomy" id="1448308"/>
    <lineage>
        <taxon>Eukaryota</taxon>
        <taxon>Fungi</taxon>
        <taxon>Dikarya</taxon>
        <taxon>Ascomycota</taxon>
        <taxon>Pezizomycotina</taxon>
        <taxon>Dothideomycetes</taxon>
        <taxon>Pleosporomycetidae</taxon>
        <taxon>Pleosporales</taxon>
        <taxon>Corynesporascaceae</taxon>
        <taxon>Corynespora</taxon>
    </lineage>
</organism>
<dbReference type="Proteomes" id="UP000240883">
    <property type="component" value="Unassembled WGS sequence"/>
</dbReference>
<feature type="domain" description="AB hydrolase-1" evidence="3">
    <location>
        <begin position="60"/>
        <end position="225"/>
    </location>
</feature>
<comment type="similarity">
    <text evidence="1">Belongs to the peptidase S33 family.</text>
</comment>
<name>A0A2T2N417_CORCC</name>
<dbReference type="Gene3D" id="3.40.50.1820">
    <property type="entry name" value="alpha/beta hydrolase"/>
    <property type="match status" value="1"/>
</dbReference>
<dbReference type="Pfam" id="PF08386">
    <property type="entry name" value="Abhydrolase_4"/>
    <property type="match status" value="1"/>
</dbReference>
<evidence type="ECO:0000256" key="1">
    <source>
        <dbReference type="ARBA" id="ARBA00010088"/>
    </source>
</evidence>
<dbReference type="EMBL" id="KZ678153">
    <property type="protein sequence ID" value="PSN59768.1"/>
    <property type="molecule type" value="Genomic_DNA"/>
</dbReference>
<protein>
    <submittedName>
        <fullName evidence="5">Alpha/beta-hydrolase</fullName>
    </submittedName>
</protein>
<evidence type="ECO:0000313" key="6">
    <source>
        <dbReference type="Proteomes" id="UP000240883"/>
    </source>
</evidence>
<dbReference type="PANTHER" id="PTHR43248">
    <property type="entry name" value="2-SUCCINYL-6-HYDROXY-2,4-CYCLOHEXADIENE-1-CARBOXYLATE SYNTHASE"/>
    <property type="match status" value="1"/>
</dbReference>
<dbReference type="STRING" id="1448308.A0A2T2N417"/>
<dbReference type="InterPro" id="IPR029058">
    <property type="entry name" value="AB_hydrolase_fold"/>
</dbReference>
<dbReference type="InterPro" id="IPR000073">
    <property type="entry name" value="AB_hydrolase_1"/>
</dbReference>
<feature type="non-terminal residue" evidence="5">
    <location>
        <position position="512"/>
    </location>
</feature>
<feature type="non-terminal residue" evidence="5">
    <location>
        <position position="1"/>
    </location>
</feature>
<proteinExistence type="inferred from homology"/>
<dbReference type="GO" id="GO:0016787">
    <property type="term" value="F:hydrolase activity"/>
    <property type="evidence" value="ECO:0007669"/>
    <property type="project" value="UniProtKB-KW"/>
</dbReference>
<feature type="domain" description="Peptidase S33 tripeptidyl aminopeptidase-like C-terminal" evidence="4">
    <location>
        <begin position="399"/>
        <end position="500"/>
    </location>
</feature>
<reference evidence="5 6" key="1">
    <citation type="journal article" date="2018" name="Front. Microbiol.">
        <title>Genome-Wide Analysis of Corynespora cassiicola Leaf Fall Disease Putative Effectors.</title>
        <authorList>
            <person name="Lopez D."/>
            <person name="Ribeiro S."/>
            <person name="Label P."/>
            <person name="Fumanal B."/>
            <person name="Venisse J.S."/>
            <person name="Kohler A."/>
            <person name="de Oliveira R.R."/>
            <person name="Labutti K."/>
            <person name="Lipzen A."/>
            <person name="Lail K."/>
            <person name="Bauer D."/>
            <person name="Ohm R.A."/>
            <person name="Barry K.W."/>
            <person name="Spatafora J."/>
            <person name="Grigoriev I.V."/>
            <person name="Martin F.M."/>
            <person name="Pujade-Renaud V."/>
        </authorList>
    </citation>
    <scope>NUCLEOTIDE SEQUENCE [LARGE SCALE GENOMIC DNA]</scope>
    <source>
        <strain evidence="5 6">Philippines</strain>
    </source>
</reference>
<evidence type="ECO:0000313" key="5">
    <source>
        <dbReference type="EMBL" id="PSN59768.1"/>
    </source>
</evidence>
<keyword evidence="2 5" id="KW-0378">Hydrolase</keyword>
<dbReference type="InterPro" id="IPR013595">
    <property type="entry name" value="Pept_S33_TAP-like_C"/>
</dbReference>
<evidence type="ECO:0000259" key="3">
    <source>
        <dbReference type="Pfam" id="PF00561"/>
    </source>
</evidence>
<dbReference type="OrthoDB" id="425534at2759"/>
<dbReference type="InterPro" id="IPR051601">
    <property type="entry name" value="Serine_prot/Carboxylest_S33"/>
</dbReference>
<evidence type="ECO:0000259" key="4">
    <source>
        <dbReference type="Pfam" id="PF08386"/>
    </source>
</evidence>
<accession>A0A2T2N417</accession>
<evidence type="ECO:0000256" key="2">
    <source>
        <dbReference type="ARBA" id="ARBA00022801"/>
    </source>
</evidence>
<gene>
    <name evidence="5" type="ORF">BS50DRAFT_473923</name>
</gene>